<accession>A0A4C1ZM76</accession>
<dbReference type="Proteomes" id="UP000299102">
    <property type="component" value="Unassembled WGS sequence"/>
</dbReference>
<organism evidence="2 3">
    <name type="scientific">Eumeta variegata</name>
    <name type="common">Bagworm moth</name>
    <name type="synonym">Eumeta japonica</name>
    <dbReference type="NCBI Taxonomy" id="151549"/>
    <lineage>
        <taxon>Eukaryota</taxon>
        <taxon>Metazoa</taxon>
        <taxon>Ecdysozoa</taxon>
        <taxon>Arthropoda</taxon>
        <taxon>Hexapoda</taxon>
        <taxon>Insecta</taxon>
        <taxon>Pterygota</taxon>
        <taxon>Neoptera</taxon>
        <taxon>Endopterygota</taxon>
        <taxon>Lepidoptera</taxon>
        <taxon>Glossata</taxon>
        <taxon>Ditrysia</taxon>
        <taxon>Tineoidea</taxon>
        <taxon>Psychidae</taxon>
        <taxon>Oiketicinae</taxon>
        <taxon>Eumeta</taxon>
    </lineage>
</organism>
<evidence type="ECO:0000256" key="1">
    <source>
        <dbReference type="SAM" id="SignalP"/>
    </source>
</evidence>
<dbReference type="AlphaFoldDB" id="A0A4C1ZM76"/>
<feature type="signal peptide" evidence="1">
    <location>
        <begin position="1"/>
        <end position="16"/>
    </location>
</feature>
<proteinExistence type="predicted"/>
<gene>
    <name evidence="2" type="ORF">EVAR_62344_1</name>
</gene>
<evidence type="ECO:0000313" key="2">
    <source>
        <dbReference type="EMBL" id="GBP89000.1"/>
    </source>
</evidence>
<evidence type="ECO:0000313" key="3">
    <source>
        <dbReference type="Proteomes" id="UP000299102"/>
    </source>
</evidence>
<keyword evidence="3" id="KW-1185">Reference proteome</keyword>
<name>A0A4C1ZM76_EUMVA</name>
<comment type="caution">
    <text evidence="2">The sequence shown here is derived from an EMBL/GenBank/DDBJ whole genome shotgun (WGS) entry which is preliminary data.</text>
</comment>
<reference evidence="2 3" key="1">
    <citation type="journal article" date="2019" name="Commun. Biol.">
        <title>The bagworm genome reveals a unique fibroin gene that provides high tensile strength.</title>
        <authorList>
            <person name="Kono N."/>
            <person name="Nakamura H."/>
            <person name="Ohtoshi R."/>
            <person name="Tomita M."/>
            <person name="Numata K."/>
            <person name="Arakawa K."/>
        </authorList>
    </citation>
    <scope>NUCLEOTIDE SEQUENCE [LARGE SCALE GENOMIC DNA]</scope>
</reference>
<sequence>MKAVILLAIFICTVEVQPTAVKHWVFRSGYYPNYPGYPYPYYYYQYPYYYFYPNSHGTAVLPEASTHYESATPGQVATPTYKYVRLIRNSGGELEGEEEDNEHPYVETQKELDAALQAQNDAPKVVKGFVDKFVDALANNVPKANNV</sequence>
<feature type="chain" id="PRO_5020024346" evidence="1">
    <location>
        <begin position="17"/>
        <end position="147"/>
    </location>
</feature>
<dbReference type="EMBL" id="BGZK01001970">
    <property type="protein sequence ID" value="GBP89000.1"/>
    <property type="molecule type" value="Genomic_DNA"/>
</dbReference>
<keyword evidence="1" id="KW-0732">Signal</keyword>
<protein>
    <submittedName>
        <fullName evidence="2">Uncharacterized protein</fullName>
    </submittedName>
</protein>